<reference evidence="3" key="2">
    <citation type="submission" date="2017-06" db="EMBL/GenBank/DDBJ databases">
        <title>WGS assembly of Brachypodium distachyon.</title>
        <authorList>
            <consortium name="The International Brachypodium Initiative"/>
            <person name="Lucas S."/>
            <person name="Harmon-Smith M."/>
            <person name="Lail K."/>
            <person name="Tice H."/>
            <person name="Grimwood J."/>
            <person name="Bruce D."/>
            <person name="Barry K."/>
            <person name="Shu S."/>
            <person name="Lindquist E."/>
            <person name="Wang M."/>
            <person name="Pitluck S."/>
            <person name="Vogel J.P."/>
            <person name="Garvin D.F."/>
            <person name="Mockler T.C."/>
            <person name="Schmutz J."/>
            <person name="Rokhsar D."/>
            <person name="Bevan M.W."/>
        </authorList>
    </citation>
    <scope>NUCLEOTIDE SEQUENCE</scope>
    <source>
        <strain evidence="3">Bd21</strain>
    </source>
</reference>
<keyword evidence="2" id="KW-0732">Signal</keyword>
<evidence type="ECO:0000256" key="1">
    <source>
        <dbReference type="SAM" id="MobiDB-lite"/>
    </source>
</evidence>
<keyword evidence="5" id="KW-1185">Reference proteome</keyword>
<feature type="compositionally biased region" description="Basic residues" evidence="1">
    <location>
        <begin position="104"/>
        <end position="118"/>
    </location>
</feature>
<dbReference type="EMBL" id="CM000882">
    <property type="protein sequence ID" value="KQJ98769.1"/>
    <property type="molecule type" value="Genomic_DNA"/>
</dbReference>
<sequence length="118" mass="11909">MLFCQNTKWHFVKFLGLTVAWGEGLGVLGKTKCSGSCAGAGVGEEKLEGPAVGGGGGGGRGRGSGDGGKGSPCPRRRQGQAAGGGGGSFASRERPPKFRPPAPSRRRNSSRPRRASAG</sequence>
<feature type="chain" id="PRO_5033238404" evidence="2">
    <location>
        <begin position="23"/>
        <end position="118"/>
    </location>
</feature>
<reference evidence="4" key="3">
    <citation type="submission" date="2018-08" db="UniProtKB">
        <authorList>
            <consortium name="EnsemblPlants"/>
        </authorList>
    </citation>
    <scope>IDENTIFICATION</scope>
    <source>
        <strain evidence="4">cv. Bd21</strain>
    </source>
</reference>
<dbReference type="Gramene" id="KQJ98769">
    <property type="protein sequence ID" value="KQJ98769"/>
    <property type="gene ID" value="BRADI_3g39021v3"/>
</dbReference>
<gene>
    <name evidence="3" type="ORF">BRADI_3g39021v3</name>
</gene>
<name>A0A0Q3QAQ5_BRADI</name>
<feature type="compositionally biased region" description="Gly residues" evidence="1">
    <location>
        <begin position="51"/>
        <end position="70"/>
    </location>
</feature>
<proteinExistence type="predicted"/>
<dbReference type="InParanoid" id="A0A0Q3QAQ5"/>
<dbReference type="AlphaFoldDB" id="A0A0Q3QAQ5"/>
<feature type="region of interest" description="Disordered" evidence="1">
    <location>
        <begin position="39"/>
        <end position="118"/>
    </location>
</feature>
<protein>
    <submittedName>
        <fullName evidence="3 4">Uncharacterized protein</fullName>
    </submittedName>
</protein>
<feature type="signal peptide" evidence="2">
    <location>
        <begin position="1"/>
        <end position="22"/>
    </location>
</feature>
<organism evidence="3">
    <name type="scientific">Brachypodium distachyon</name>
    <name type="common">Purple false brome</name>
    <name type="synonym">Trachynia distachya</name>
    <dbReference type="NCBI Taxonomy" id="15368"/>
    <lineage>
        <taxon>Eukaryota</taxon>
        <taxon>Viridiplantae</taxon>
        <taxon>Streptophyta</taxon>
        <taxon>Embryophyta</taxon>
        <taxon>Tracheophyta</taxon>
        <taxon>Spermatophyta</taxon>
        <taxon>Magnoliopsida</taxon>
        <taxon>Liliopsida</taxon>
        <taxon>Poales</taxon>
        <taxon>Poaceae</taxon>
        <taxon>BOP clade</taxon>
        <taxon>Pooideae</taxon>
        <taxon>Stipodae</taxon>
        <taxon>Brachypodieae</taxon>
        <taxon>Brachypodium</taxon>
    </lineage>
</organism>
<dbReference type="EnsemblPlants" id="KQJ98769">
    <property type="protein sequence ID" value="KQJ98769"/>
    <property type="gene ID" value="BRADI_3g39021v3"/>
</dbReference>
<accession>A0A0Q3QAQ5</accession>
<evidence type="ECO:0000313" key="3">
    <source>
        <dbReference type="EMBL" id="KQJ98769.1"/>
    </source>
</evidence>
<reference evidence="3 4" key="1">
    <citation type="journal article" date="2010" name="Nature">
        <title>Genome sequencing and analysis of the model grass Brachypodium distachyon.</title>
        <authorList>
            <consortium name="International Brachypodium Initiative"/>
        </authorList>
    </citation>
    <scope>NUCLEOTIDE SEQUENCE [LARGE SCALE GENOMIC DNA]</scope>
    <source>
        <strain evidence="3 4">Bd21</strain>
    </source>
</reference>
<evidence type="ECO:0000313" key="5">
    <source>
        <dbReference type="Proteomes" id="UP000008810"/>
    </source>
</evidence>
<evidence type="ECO:0000313" key="4">
    <source>
        <dbReference type="EnsemblPlants" id="KQJ98769"/>
    </source>
</evidence>
<evidence type="ECO:0000256" key="2">
    <source>
        <dbReference type="SAM" id="SignalP"/>
    </source>
</evidence>
<dbReference type="Proteomes" id="UP000008810">
    <property type="component" value="Chromosome 3"/>
</dbReference>